<dbReference type="EMBL" id="DVLL01000013">
    <property type="protein sequence ID" value="HIT58697.1"/>
    <property type="molecule type" value="Genomic_DNA"/>
</dbReference>
<sequence length="63" mass="7528">MNENNFMRVEDVAKELGISISHSYKVMQQLNKELKEKGYMTIAGRVNRKYFMEKFCYNGTERK</sequence>
<dbReference type="Proteomes" id="UP000824136">
    <property type="component" value="Unassembled WGS sequence"/>
</dbReference>
<protein>
    <submittedName>
        <fullName evidence="2">Helix-turn-helix domain-containing protein</fullName>
    </submittedName>
</protein>
<evidence type="ECO:0000313" key="3">
    <source>
        <dbReference type="Proteomes" id="UP000824136"/>
    </source>
</evidence>
<reference evidence="2" key="1">
    <citation type="submission" date="2020-10" db="EMBL/GenBank/DDBJ databases">
        <authorList>
            <person name="Gilroy R."/>
        </authorList>
    </citation>
    <scope>NUCLEOTIDE SEQUENCE</scope>
    <source>
        <strain evidence="2">CHK33-4379</strain>
    </source>
</reference>
<dbReference type="InterPro" id="IPR007737">
    <property type="entry name" value="Mga_HTH"/>
</dbReference>
<name>A0A9D1GTC2_9FIRM</name>
<dbReference type="AlphaFoldDB" id="A0A9D1GTC2"/>
<gene>
    <name evidence="2" type="ORF">IAC39_03150</name>
</gene>
<reference evidence="2" key="2">
    <citation type="journal article" date="2021" name="PeerJ">
        <title>Extensive microbial diversity within the chicken gut microbiome revealed by metagenomics and culture.</title>
        <authorList>
            <person name="Gilroy R."/>
            <person name="Ravi A."/>
            <person name="Getino M."/>
            <person name="Pursley I."/>
            <person name="Horton D.L."/>
            <person name="Alikhan N.F."/>
            <person name="Baker D."/>
            <person name="Gharbi K."/>
            <person name="Hall N."/>
            <person name="Watson M."/>
            <person name="Adriaenssens E.M."/>
            <person name="Foster-Nyarko E."/>
            <person name="Jarju S."/>
            <person name="Secka A."/>
            <person name="Antonio M."/>
            <person name="Oren A."/>
            <person name="Chaudhuri R.R."/>
            <person name="La Ragione R."/>
            <person name="Hildebrand F."/>
            <person name="Pallen M.J."/>
        </authorList>
    </citation>
    <scope>NUCLEOTIDE SEQUENCE</scope>
    <source>
        <strain evidence="2">CHK33-4379</strain>
    </source>
</reference>
<comment type="caution">
    <text evidence="2">The sequence shown here is derived from an EMBL/GenBank/DDBJ whole genome shotgun (WGS) entry which is preliminary data.</text>
</comment>
<proteinExistence type="predicted"/>
<organism evidence="2 3">
    <name type="scientific">Candidatus Faeciplasma pullistercoris</name>
    <dbReference type="NCBI Taxonomy" id="2840800"/>
    <lineage>
        <taxon>Bacteria</taxon>
        <taxon>Bacillati</taxon>
        <taxon>Bacillota</taxon>
        <taxon>Clostridia</taxon>
        <taxon>Eubacteriales</taxon>
        <taxon>Oscillospiraceae</taxon>
        <taxon>Oscillospiraceae incertae sedis</taxon>
        <taxon>Candidatus Faeciplasma</taxon>
    </lineage>
</organism>
<dbReference type="Pfam" id="PF05043">
    <property type="entry name" value="Mga"/>
    <property type="match status" value="1"/>
</dbReference>
<feature type="domain" description="Mga helix-turn-helix" evidence="1">
    <location>
        <begin position="3"/>
        <end position="38"/>
    </location>
</feature>
<evidence type="ECO:0000259" key="1">
    <source>
        <dbReference type="Pfam" id="PF05043"/>
    </source>
</evidence>
<evidence type="ECO:0000313" key="2">
    <source>
        <dbReference type="EMBL" id="HIT58697.1"/>
    </source>
</evidence>
<accession>A0A9D1GTC2</accession>